<dbReference type="AlphaFoldDB" id="A0A1Y0CIS6"/>
<dbReference type="EMBL" id="VTEU01000004">
    <property type="protein sequence ID" value="TYS58556.1"/>
    <property type="molecule type" value="Genomic_DNA"/>
</dbReference>
<dbReference type="EMBL" id="CP020880">
    <property type="protein sequence ID" value="ART75180.1"/>
    <property type="molecule type" value="Genomic_DNA"/>
</dbReference>
<sequence>MKEWIATITIPQLLIGSILLLGLAIILNIVIYRKYRNQPKVDKGMALVYHKLSTRRKLIRNLWMAPIFLGLLLLVMYLTDQMDPFGFFVFGVVTTIGIVDCIRLYRRWQQEKREAH</sequence>
<feature type="transmembrane region" description="Helical" evidence="1">
    <location>
        <begin position="12"/>
        <end position="32"/>
    </location>
</feature>
<evidence type="ECO:0000313" key="5">
    <source>
        <dbReference type="Proteomes" id="UP000323393"/>
    </source>
</evidence>
<organism evidence="3 5">
    <name type="scientific">Sutcliffiella horikoshii</name>
    <dbReference type="NCBI Taxonomy" id="79883"/>
    <lineage>
        <taxon>Bacteria</taxon>
        <taxon>Bacillati</taxon>
        <taxon>Bacillota</taxon>
        <taxon>Bacilli</taxon>
        <taxon>Bacillales</taxon>
        <taxon>Bacillaceae</taxon>
        <taxon>Sutcliffiella</taxon>
    </lineage>
</organism>
<evidence type="ECO:0000313" key="4">
    <source>
        <dbReference type="Proteomes" id="UP000195573"/>
    </source>
</evidence>
<keyword evidence="1" id="KW-1133">Transmembrane helix</keyword>
<accession>A0A1Y0CIS6</accession>
<keyword evidence="1" id="KW-0472">Membrane</keyword>
<evidence type="ECO:0000256" key="1">
    <source>
        <dbReference type="SAM" id="Phobius"/>
    </source>
</evidence>
<evidence type="ECO:0000313" key="3">
    <source>
        <dbReference type="EMBL" id="TYS58556.1"/>
    </source>
</evidence>
<protein>
    <submittedName>
        <fullName evidence="3">Uncharacterized protein</fullName>
    </submittedName>
</protein>
<keyword evidence="1" id="KW-0812">Transmembrane</keyword>
<reference evidence="2 4" key="1">
    <citation type="submission" date="2017-04" db="EMBL/GenBank/DDBJ databases">
        <title>Complete Genome Sequence of the Bacillus horikoshii 20a strain from Cuatro Cienegas, Coahuila, Mexico.</title>
        <authorList>
            <person name="Zarza E."/>
            <person name="Alcaraz L.D."/>
            <person name="Aguilar-Salinas B."/>
            <person name="Islas A."/>
            <person name="Olmedo-Alvarez G."/>
        </authorList>
    </citation>
    <scope>NUCLEOTIDE SEQUENCE [LARGE SCALE GENOMIC DNA]</scope>
    <source>
        <strain evidence="2 4">20a</strain>
    </source>
</reference>
<dbReference type="Proteomes" id="UP000323393">
    <property type="component" value="Unassembled WGS sequence"/>
</dbReference>
<reference evidence="3 5" key="2">
    <citation type="submission" date="2019-08" db="EMBL/GenBank/DDBJ databases">
        <title>Bacillus genomes from the desert of Cuatro Cienegas, Coahuila.</title>
        <authorList>
            <person name="Olmedo-Alvarez G."/>
        </authorList>
    </citation>
    <scope>NUCLEOTIDE SEQUENCE [LARGE SCALE GENOMIC DNA]</scope>
    <source>
        <strain evidence="3 5">CH88_3T</strain>
    </source>
</reference>
<feature type="transmembrane region" description="Helical" evidence="1">
    <location>
        <begin position="85"/>
        <end position="105"/>
    </location>
</feature>
<dbReference type="RefSeq" id="WP_088017111.1">
    <property type="nucleotide sequence ID" value="NZ_CP020880.1"/>
</dbReference>
<feature type="transmembrane region" description="Helical" evidence="1">
    <location>
        <begin position="61"/>
        <end position="79"/>
    </location>
</feature>
<dbReference type="KEGG" id="bhk:B4U37_03585"/>
<dbReference type="GeneID" id="96737512"/>
<name>A0A1Y0CIS6_9BACI</name>
<proteinExistence type="predicted"/>
<evidence type="ECO:0000313" key="2">
    <source>
        <dbReference type="EMBL" id="ART75180.1"/>
    </source>
</evidence>
<dbReference type="Proteomes" id="UP000195573">
    <property type="component" value="Chromosome"/>
</dbReference>
<keyword evidence="4" id="KW-1185">Reference proteome</keyword>
<gene>
    <name evidence="2" type="ORF">B4U37_03585</name>
    <name evidence="3" type="ORF">FZC74_12180</name>
</gene>